<dbReference type="InterPro" id="IPR018060">
    <property type="entry name" value="HTH_AraC"/>
</dbReference>
<dbReference type="Gene3D" id="2.60.120.10">
    <property type="entry name" value="Jelly Rolls"/>
    <property type="match status" value="1"/>
</dbReference>
<dbReference type="InterPro" id="IPR003313">
    <property type="entry name" value="AraC-bd"/>
</dbReference>
<dbReference type="GO" id="GO:0043565">
    <property type="term" value="F:sequence-specific DNA binding"/>
    <property type="evidence" value="ECO:0007669"/>
    <property type="project" value="InterPro"/>
</dbReference>
<keyword evidence="6" id="KW-1185">Reference proteome</keyword>
<dbReference type="RefSeq" id="WP_185128611.1">
    <property type="nucleotide sequence ID" value="NZ_JACJVO010000009.1"/>
</dbReference>
<dbReference type="SUPFAM" id="SSF46689">
    <property type="entry name" value="Homeodomain-like"/>
    <property type="match status" value="2"/>
</dbReference>
<dbReference type="Proteomes" id="UP000564644">
    <property type="component" value="Unassembled WGS sequence"/>
</dbReference>
<evidence type="ECO:0000256" key="1">
    <source>
        <dbReference type="ARBA" id="ARBA00023015"/>
    </source>
</evidence>
<evidence type="ECO:0000313" key="6">
    <source>
        <dbReference type="Proteomes" id="UP000564644"/>
    </source>
</evidence>
<dbReference type="Pfam" id="PF02311">
    <property type="entry name" value="AraC_binding"/>
    <property type="match status" value="1"/>
</dbReference>
<proteinExistence type="predicted"/>
<gene>
    <name evidence="5" type="ORF">H7C18_08580</name>
</gene>
<dbReference type="CDD" id="cd02208">
    <property type="entry name" value="cupin_RmlC-like"/>
    <property type="match status" value="1"/>
</dbReference>
<protein>
    <submittedName>
        <fullName evidence="5">AraC family transcriptional regulator</fullName>
    </submittedName>
</protein>
<dbReference type="PANTHER" id="PTHR43280">
    <property type="entry name" value="ARAC-FAMILY TRANSCRIPTIONAL REGULATOR"/>
    <property type="match status" value="1"/>
</dbReference>
<evidence type="ECO:0000256" key="3">
    <source>
        <dbReference type="ARBA" id="ARBA00023163"/>
    </source>
</evidence>
<keyword evidence="1" id="KW-0805">Transcription regulation</keyword>
<dbReference type="InterPro" id="IPR037923">
    <property type="entry name" value="HTH-like"/>
</dbReference>
<dbReference type="PANTHER" id="PTHR43280:SF28">
    <property type="entry name" value="HTH-TYPE TRANSCRIPTIONAL ACTIVATOR RHAS"/>
    <property type="match status" value="1"/>
</dbReference>
<dbReference type="InterPro" id="IPR009057">
    <property type="entry name" value="Homeodomain-like_sf"/>
</dbReference>
<keyword evidence="2" id="KW-0238">DNA-binding</keyword>
<dbReference type="PROSITE" id="PS01124">
    <property type="entry name" value="HTH_ARAC_FAMILY_2"/>
    <property type="match status" value="1"/>
</dbReference>
<dbReference type="Pfam" id="PF12833">
    <property type="entry name" value="HTH_18"/>
    <property type="match status" value="1"/>
</dbReference>
<dbReference type="SUPFAM" id="SSF51215">
    <property type="entry name" value="Regulatory protein AraC"/>
    <property type="match status" value="1"/>
</dbReference>
<keyword evidence="3" id="KW-0804">Transcription</keyword>
<dbReference type="AlphaFoldDB" id="A0A7X0VV41"/>
<name>A0A7X0VV41_9BACL</name>
<comment type="caution">
    <text evidence="5">The sequence shown here is derived from an EMBL/GenBank/DDBJ whole genome shotgun (WGS) entry which is preliminary data.</text>
</comment>
<dbReference type="GO" id="GO:0003700">
    <property type="term" value="F:DNA-binding transcription factor activity"/>
    <property type="evidence" value="ECO:0007669"/>
    <property type="project" value="InterPro"/>
</dbReference>
<evidence type="ECO:0000256" key="2">
    <source>
        <dbReference type="ARBA" id="ARBA00023125"/>
    </source>
</evidence>
<evidence type="ECO:0000313" key="5">
    <source>
        <dbReference type="EMBL" id="MBB6730957.1"/>
    </source>
</evidence>
<organism evidence="5 6">
    <name type="scientific">Cohnella zeiphila</name>
    <dbReference type="NCBI Taxonomy" id="2761120"/>
    <lineage>
        <taxon>Bacteria</taxon>
        <taxon>Bacillati</taxon>
        <taxon>Bacillota</taxon>
        <taxon>Bacilli</taxon>
        <taxon>Bacillales</taxon>
        <taxon>Paenibacillaceae</taxon>
        <taxon>Cohnella</taxon>
    </lineage>
</organism>
<accession>A0A7X0VV41</accession>
<dbReference type="EMBL" id="JACJVO010000009">
    <property type="protein sequence ID" value="MBB6730957.1"/>
    <property type="molecule type" value="Genomic_DNA"/>
</dbReference>
<evidence type="ECO:0000259" key="4">
    <source>
        <dbReference type="PROSITE" id="PS01124"/>
    </source>
</evidence>
<reference evidence="5 6" key="1">
    <citation type="submission" date="2020-08" db="EMBL/GenBank/DDBJ databases">
        <title>Cohnella phylogeny.</title>
        <authorList>
            <person name="Dunlap C."/>
        </authorList>
    </citation>
    <scope>NUCLEOTIDE SEQUENCE [LARGE SCALE GENOMIC DNA]</scope>
    <source>
        <strain evidence="5 6">CBP 2801</strain>
    </source>
</reference>
<sequence>MTHPRELWENTSLAGQEYPFRMFRLQHDNCLKGQQILWLHWHEHFELLLMVKGTAVFHIESEPYEAAPGDLLLVPSGGLHAGFSPCDQDMEFIAFVFNGSMLGGLPHDPVHSRFLAPYIEGKVRFPVRIASGTDAASPVRQCVVRAIEEFNDKRRAYELAVKSHLYLLFSLLAREHLAEREAVGATASFSRNSERFKPLLRYVEEHYQDGITIEEAARRVNLNPYHFCKQFKKLTGRTFVDYVNWYRMNEAERLLLESDLTVTEAADRVGCGNPNYFTKLFKQYKGMTPSQAREQSVR</sequence>
<dbReference type="InterPro" id="IPR014710">
    <property type="entry name" value="RmlC-like_jellyroll"/>
</dbReference>
<feature type="domain" description="HTH araC/xylS-type" evidence="4">
    <location>
        <begin position="197"/>
        <end position="295"/>
    </location>
</feature>
<dbReference type="Gene3D" id="1.10.10.60">
    <property type="entry name" value="Homeodomain-like"/>
    <property type="match status" value="2"/>
</dbReference>
<dbReference type="SMART" id="SM00342">
    <property type="entry name" value="HTH_ARAC"/>
    <property type="match status" value="1"/>
</dbReference>